<evidence type="ECO:0000313" key="4">
    <source>
        <dbReference type="Proteomes" id="UP000076881"/>
    </source>
</evidence>
<feature type="region of interest" description="Disordered" evidence="1">
    <location>
        <begin position="335"/>
        <end position="362"/>
    </location>
</feature>
<name>A0A168DSM6_CORDF</name>
<protein>
    <recommendedName>
        <fullName evidence="5">Cell wall glycoprotein</fullName>
    </recommendedName>
</protein>
<evidence type="ECO:0000256" key="1">
    <source>
        <dbReference type="SAM" id="MobiDB-lite"/>
    </source>
</evidence>
<dbReference type="PANTHER" id="PTHR35523:SF1">
    <property type="entry name" value="CELL WALL PROTEIN SED1"/>
    <property type="match status" value="1"/>
</dbReference>
<dbReference type="InterPro" id="IPR038843">
    <property type="entry name" value="Sed1/Spi1"/>
</dbReference>
<dbReference type="EMBL" id="AZHF01000007">
    <property type="protein sequence ID" value="OAA72958.1"/>
    <property type="molecule type" value="Genomic_DNA"/>
</dbReference>
<evidence type="ECO:0008006" key="5">
    <source>
        <dbReference type="Google" id="ProtNLM"/>
    </source>
</evidence>
<dbReference type="OrthoDB" id="3836772at2759"/>
<comment type="caution">
    <text evidence="3">The sequence shown here is derived from an EMBL/GenBank/DDBJ whole genome shotgun (WGS) entry which is preliminary data.</text>
</comment>
<dbReference type="GO" id="GO:0005199">
    <property type="term" value="F:structural constituent of cell wall"/>
    <property type="evidence" value="ECO:0007669"/>
    <property type="project" value="InterPro"/>
</dbReference>
<keyword evidence="2" id="KW-0732">Signal</keyword>
<dbReference type="GO" id="GO:0031505">
    <property type="term" value="P:fungal-type cell wall organization"/>
    <property type="evidence" value="ECO:0007669"/>
    <property type="project" value="InterPro"/>
</dbReference>
<dbReference type="GO" id="GO:0009277">
    <property type="term" value="C:fungal-type cell wall"/>
    <property type="evidence" value="ECO:0007669"/>
    <property type="project" value="TreeGrafter"/>
</dbReference>
<keyword evidence="4" id="KW-1185">Reference proteome</keyword>
<proteinExistence type="predicted"/>
<organism evidence="3 4">
    <name type="scientific">Akanthomyces lecanii RCEF 1005</name>
    <dbReference type="NCBI Taxonomy" id="1081108"/>
    <lineage>
        <taxon>Eukaryota</taxon>
        <taxon>Fungi</taxon>
        <taxon>Dikarya</taxon>
        <taxon>Ascomycota</taxon>
        <taxon>Pezizomycotina</taxon>
        <taxon>Sordariomycetes</taxon>
        <taxon>Hypocreomycetidae</taxon>
        <taxon>Hypocreales</taxon>
        <taxon>Cordycipitaceae</taxon>
        <taxon>Akanthomyces</taxon>
        <taxon>Cordyceps confragosa</taxon>
    </lineage>
</organism>
<dbReference type="STRING" id="1081108.A0A168DSM6"/>
<dbReference type="Proteomes" id="UP000076881">
    <property type="component" value="Unassembled WGS sequence"/>
</dbReference>
<dbReference type="AlphaFoldDB" id="A0A168DSM6"/>
<evidence type="ECO:0000256" key="2">
    <source>
        <dbReference type="SAM" id="SignalP"/>
    </source>
</evidence>
<feature type="compositionally biased region" description="Polar residues" evidence="1">
    <location>
        <begin position="339"/>
        <end position="362"/>
    </location>
</feature>
<accession>A0A168DSM6</accession>
<evidence type="ECO:0000313" key="3">
    <source>
        <dbReference type="EMBL" id="OAA72958.1"/>
    </source>
</evidence>
<sequence>MQSLFLAASVVGLSAYALPSNATVTASPHVVYTTEVVTALTTYCPAATTLTYNSKTYTITSATTLTITDCPCTIHKPVPTGPAQDECAKQCVAALYACKAKPDANQSFCVSTYNNCLGFQAIGGGKADYSPSACSKEDSKPTSTGQVPGQGQDECAKKCVADLSACKGKPDANQSTCVSNYNSCLGYEAIGGGKADYSPSCCSKEGSKPTPTGQIPGQGQDECAKKCVAALGDCKAQPGANQSTCVSNYNSCLGYQAIGNGKADYSPSACSKSGGSTPTSTAQVPGQGQGQDECAKKCVAALSDCKAQPGANQSTCVSSYNSCLGYQAIGNGKADYSPSACSKSGGSTPTSTAQVPRQGQGQGQSECAKKCVAALGDCKAQPGANQSTCVSNYNSCLGYQAIGGGKADYSPSACSQQATGTGTGVPTVPTVPVTAGAADIARPVGLFLVGAALLL</sequence>
<feature type="signal peptide" evidence="2">
    <location>
        <begin position="1"/>
        <end position="22"/>
    </location>
</feature>
<reference evidence="3 4" key="1">
    <citation type="journal article" date="2016" name="Genome Biol. Evol.">
        <title>Divergent and convergent evolution of fungal pathogenicity.</title>
        <authorList>
            <person name="Shang Y."/>
            <person name="Xiao G."/>
            <person name="Zheng P."/>
            <person name="Cen K."/>
            <person name="Zhan S."/>
            <person name="Wang C."/>
        </authorList>
    </citation>
    <scope>NUCLEOTIDE SEQUENCE [LARGE SCALE GENOMIC DNA]</scope>
    <source>
        <strain evidence="3 4">RCEF 1005</strain>
    </source>
</reference>
<dbReference type="PANTHER" id="PTHR35523">
    <property type="entry name" value="CELL WALL PROTEIN SED1"/>
    <property type="match status" value="1"/>
</dbReference>
<gene>
    <name evidence="3" type="ORF">LEL_08742</name>
</gene>
<feature type="chain" id="PRO_5007896388" description="Cell wall glycoprotein" evidence="2">
    <location>
        <begin position="23"/>
        <end position="455"/>
    </location>
</feature>